<evidence type="ECO:0000256" key="4">
    <source>
        <dbReference type="RuleBase" id="RU361279"/>
    </source>
</evidence>
<proteinExistence type="inferred from homology"/>
<sequence length="208" mass="22996">MTEKEDAVASSQGSDAGKTALRAEYVRIRTKISSALRATTDARILQRLEELPTWREARLVLTYVSFGSEVDTHALMQAAWSAGKQVAVPRCRRSHSLDFYVISSEDDLEPGLRGLMEPSPDCGRPLTPPQMVGSLCIVPGLVFDADGYRIGYGGGYYDRFLAFYPGEKVALVRSRQLSGNPLPRDEHDVPVDWLVSESGAWCCNPMVR</sequence>
<dbReference type="InterPro" id="IPR002698">
    <property type="entry name" value="FTHF_cligase"/>
</dbReference>
<dbReference type="EC" id="6.3.3.2" evidence="4"/>
<comment type="cofactor">
    <cofactor evidence="4">
        <name>Mg(2+)</name>
        <dbReference type="ChEBI" id="CHEBI:18420"/>
    </cofactor>
</comment>
<comment type="similarity">
    <text evidence="1 4">Belongs to the 5-formyltetrahydrofolate cyclo-ligase family.</text>
</comment>
<reference evidence="5 6" key="1">
    <citation type="submission" date="2022-08" db="EMBL/GenBank/DDBJ databases">
        <title>Tractidigestivibacter montrealensis type strain KD21.</title>
        <authorList>
            <person name="Diop K."/>
            <person name="Richard C."/>
            <person name="Routy B."/>
        </authorList>
    </citation>
    <scope>NUCLEOTIDE SEQUENCE [LARGE SCALE GENOMIC DNA]</scope>
    <source>
        <strain evidence="5 6">KD21</strain>
    </source>
</reference>
<keyword evidence="3 4" id="KW-0067">ATP-binding</keyword>
<keyword evidence="5" id="KW-0436">Ligase</keyword>
<dbReference type="GO" id="GO:0030272">
    <property type="term" value="F:5-formyltetrahydrofolate cyclo-ligase activity"/>
    <property type="evidence" value="ECO:0007669"/>
    <property type="project" value="UniProtKB-EC"/>
</dbReference>
<keyword evidence="4" id="KW-0479">Metal-binding</keyword>
<keyword evidence="4" id="KW-0460">Magnesium</keyword>
<dbReference type="InterPro" id="IPR024185">
    <property type="entry name" value="FTHF_cligase-like_sf"/>
</dbReference>
<keyword evidence="6" id="KW-1185">Reference proteome</keyword>
<dbReference type="PIRSF" id="PIRSF006806">
    <property type="entry name" value="FTHF_cligase"/>
    <property type="match status" value="1"/>
</dbReference>
<evidence type="ECO:0000256" key="3">
    <source>
        <dbReference type="ARBA" id="ARBA00022840"/>
    </source>
</evidence>
<dbReference type="NCBIfam" id="TIGR02727">
    <property type="entry name" value="MTHFS_bact"/>
    <property type="match status" value="1"/>
</dbReference>
<dbReference type="Pfam" id="PF01812">
    <property type="entry name" value="5-FTHF_cyc-lig"/>
    <property type="match status" value="1"/>
</dbReference>
<evidence type="ECO:0000256" key="2">
    <source>
        <dbReference type="ARBA" id="ARBA00022741"/>
    </source>
</evidence>
<keyword evidence="2 4" id="KW-0547">Nucleotide-binding</keyword>
<dbReference type="Proteomes" id="UP001204320">
    <property type="component" value="Unassembled WGS sequence"/>
</dbReference>
<dbReference type="EMBL" id="JANSKA010000005">
    <property type="protein sequence ID" value="MCR9036858.1"/>
    <property type="molecule type" value="Genomic_DNA"/>
</dbReference>
<name>A0ABT1Z9K3_9ACTN</name>
<dbReference type="Gene3D" id="3.40.50.10420">
    <property type="entry name" value="NagB/RpiA/CoA transferase-like"/>
    <property type="match status" value="1"/>
</dbReference>
<dbReference type="InterPro" id="IPR037171">
    <property type="entry name" value="NagB/RpiA_transferase-like"/>
</dbReference>
<accession>A0ABT1Z9K3</accession>
<comment type="catalytic activity">
    <reaction evidence="4">
        <text>(6S)-5-formyl-5,6,7,8-tetrahydrofolate + ATP = (6R)-5,10-methenyltetrahydrofolate + ADP + phosphate</text>
        <dbReference type="Rhea" id="RHEA:10488"/>
        <dbReference type="ChEBI" id="CHEBI:30616"/>
        <dbReference type="ChEBI" id="CHEBI:43474"/>
        <dbReference type="ChEBI" id="CHEBI:57455"/>
        <dbReference type="ChEBI" id="CHEBI:57457"/>
        <dbReference type="ChEBI" id="CHEBI:456216"/>
        <dbReference type="EC" id="6.3.3.2"/>
    </reaction>
</comment>
<evidence type="ECO:0000256" key="1">
    <source>
        <dbReference type="ARBA" id="ARBA00010638"/>
    </source>
</evidence>
<protein>
    <recommendedName>
        <fullName evidence="4">5-formyltetrahydrofolate cyclo-ligase</fullName>
        <ecNumber evidence="4">6.3.3.2</ecNumber>
    </recommendedName>
</protein>
<comment type="caution">
    <text evidence="5">The sequence shown here is derived from an EMBL/GenBank/DDBJ whole genome shotgun (WGS) entry which is preliminary data.</text>
</comment>
<organism evidence="5 6">
    <name type="scientific">Tractidigestivibacter montrealensis</name>
    <dbReference type="NCBI Taxonomy" id="2972466"/>
    <lineage>
        <taxon>Bacteria</taxon>
        <taxon>Bacillati</taxon>
        <taxon>Actinomycetota</taxon>
        <taxon>Coriobacteriia</taxon>
        <taxon>Coriobacteriales</taxon>
        <taxon>Atopobiaceae</taxon>
        <taxon>Tractidigestivibacter</taxon>
    </lineage>
</organism>
<dbReference type="PANTHER" id="PTHR23407">
    <property type="entry name" value="ATPASE INHIBITOR/5-FORMYLTETRAHYDROFOLATE CYCLO-LIGASE"/>
    <property type="match status" value="1"/>
</dbReference>
<evidence type="ECO:0000313" key="5">
    <source>
        <dbReference type="EMBL" id="MCR9036858.1"/>
    </source>
</evidence>
<dbReference type="RefSeq" id="WP_258499318.1">
    <property type="nucleotide sequence ID" value="NZ_JANSKA010000005.1"/>
</dbReference>
<evidence type="ECO:0000313" key="6">
    <source>
        <dbReference type="Proteomes" id="UP001204320"/>
    </source>
</evidence>
<dbReference type="PANTHER" id="PTHR23407:SF1">
    <property type="entry name" value="5-FORMYLTETRAHYDROFOLATE CYCLO-LIGASE"/>
    <property type="match status" value="1"/>
</dbReference>
<gene>
    <name evidence="5" type="ORF">NVS32_07860</name>
</gene>
<dbReference type="SUPFAM" id="SSF100950">
    <property type="entry name" value="NagB/RpiA/CoA transferase-like"/>
    <property type="match status" value="1"/>
</dbReference>